<feature type="transmembrane region" description="Helical" evidence="13">
    <location>
        <begin position="107"/>
        <end position="128"/>
    </location>
</feature>
<dbReference type="GeneID" id="107773171"/>
<evidence type="ECO:0000313" key="14">
    <source>
        <dbReference type="Proteomes" id="UP000790787"/>
    </source>
</evidence>
<evidence type="ECO:0000256" key="4">
    <source>
        <dbReference type="ARBA" id="ARBA00004496"/>
    </source>
</evidence>
<evidence type="ECO:0000256" key="2">
    <source>
        <dbReference type="ARBA" id="ARBA00004141"/>
    </source>
</evidence>
<evidence type="ECO:0000256" key="12">
    <source>
        <dbReference type="ARBA" id="ARBA00023242"/>
    </source>
</evidence>
<dbReference type="AlphaFoldDB" id="A0A1S3Y783"/>
<dbReference type="KEGG" id="nta:107773171"/>
<keyword evidence="6" id="KW-0217">Developmental protein</keyword>
<keyword evidence="12" id="KW-0539">Nucleus</keyword>
<name>A0A1S3Y783_TOBAC</name>
<evidence type="ECO:0000256" key="3">
    <source>
        <dbReference type="ARBA" id="ARBA00004240"/>
    </source>
</evidence>
<sequence>SEFAALESSLHMESSEAKLRSNNGFINLEHKYFSNIMDLKRVNNSAAVQRKINVQGKKTDYSSSFKQENSKRMLSMSYFSLESVLLLLCLTASLLLLPLILPPLPPPPFLLLLLPIFILLLLMILAFMPNSNVRNVTHSYL</sequence>
<evidence type="ECO:0000256" key="13">
    <source>
        <dbReference type="SAM" id="Phobius"/>
    </source>
</evidence>
<evidence type="ECO:0000256" key="10">
    <source>
        <dbReference type="ARBA" id="ARBA00022989"/>
    </source>
</evidence>
<dbReference type="RefSeq" id="XP_016448111.1">
    <property type="nucleotide sequence ID" value="XM_016592625.1"/>
</dbReference>
<reference evidence="15" key="2">
    <citation type="submission" date="2025-08" db="UniProtKB">
        <authorList>
            <consortium name="RefSeq"/>
        </authorList>
    </citation>
    <scope>IDENTIFICATION</scope>
    <source>
        <tissue evidence="15">Leaf</tissue>
    </source>
</reference>
<organism evidence="14 15">
    <name type="scientific">Nicotiana tabacum</name>
    <name type="common">Common tobacco</name>
    <dbReference type="NCBI Taxonomy" id="4097"/>
    <lineage>
        <taxon>Eukaryota</taxon>
        <taxon>Viridiplantae</taxon>
        <taxon>Streptophyta</taxon>
        <taxon>Embryophyta</taxon>
        <taxon>Tracheophyta</taxon>
        <taxon>Spermatophyta</taxon>
        <taxon>Magnoliopsida</taxon>
        <taxon>eudicotyledons</taxon>
        <taxon>Gunneridae</taxon>
        <taxon>Pentapetalae</taxon>
        <taxon>asterids</taxon>
        <taxon>lamiids</taxon>
        <taxon>Solanales</taxon>
        <taxon>Solanaceae</taxon>
        <taxon>Nicotianoideae</taxon>
        <taxon>Nicotianeae</taxon>
        <taxon>Nicotiana</taxon>
    </lineage>
</organism>
<dbReference type="Proteomes" id="UP000790787">
    <property type="component" value="Chromosome 24"/>
</dbReference>
<comment type="subcellular location">
    <subcellularLocation>
        <location evidence="4">Cytoplasm</location>
    </subcellularLocation>
    <subcellularLocation>
        <location evidence="3">Endoplasmic reticulum</location>
    </subcellularLocation>
    <subcellularLocation>
        <location evidence="2">Membrane</location>
        <topology evidence="2">Multi-pass membrane protein</topology>
    </subcellularLocation>
    <subcellularLocation>
        <location evidence="1">Nucleus</location>
    </subcellularLocation>
</comment>
<feature type="non-terminal residue" evidence="15">
    <location>
        <position position="1"/>
    </location>
</feature>
<dbReference type="GO" id="GO:0005783">
    <property type="term" value="C:endoplasmic reticulum"/>
    <property type="evidence" value="ECO:0007669"/>
    <property type="project" value="UniProtKB-SubCell"/>
</dbReference>
<keyword evidence="7" id="KW-0963">Cytoplasm</keyword>
<dbReference type="PANTHER" id="PTHR36023:SF3">
    <property type="entry name" value="ARGOS-LIKE PROTEIN"/>
    <property type="match status" value="1"/>
</dbReference>
<evidence type="ECO:0000313" key="15">
    <source>
        <dbReference type="RefSeq" id="XP_016448111.1"/>
    </source>
</evidence>
<dbReference type="PANTHER" id="PTHR36023">
    <property type="entry name" value="ARGOS-LIKE PROTEIN"/>
    <property type="match status" value="1"/>
</dbReference>
<keyword evidence="10 13" id="KW-1133">Transmembrane helix</keyword>
<evidence type="ECO:0000256" key="5">
    <source>
        <dbReference type="ARBA" id="ARBA00006891"/>
    </source>
</evidence>
<gene>
    <name evidence="15" type="primary">LOC107773171</name>
</gene>
<accession>A0A1S3Y783</accession>
<dbReference type="GO" id="GO:0016020">
    <property type="term" value="C:membrane"/>
    <property type="evidence" value="ECO:0007669"/>
    <property type="project" value="UniProtKB-SubCell"/>
</dbReference>
<reference evidence="14" key="1">
    <citation type="journal article" date="2014" name="Nat. Commun.">
        <title>The tobacco genome sequence and its comparison with those of tomato and potato.</title>
        <authorList>
            <person name="Sierro N."/>
            <person name="Battey J.N."/>
            <person name="Ouadi S."/>
            <person name="Bakaher N."/>
            <person name="Bovet L."/>
            <person name="Willig A."/>
            <person name="Goepfert S."/>
            <person name="Peitsch M.C."/>
            <person name="Ivanov N.V."/>
        </authorList>
    </citation>
    <scope>NUCLEOTIDE SEQUENCE [LARGE SCALE GENOMIC DNA]</scope>
</reference>
<dbReference type="STRING" id="4097.A0A1S3Y783"/>
<keyword evidence="11 13" id="KW-0472">Membrane</keyword>
<dbReference type="OrthoDB" id="1725137at2759"/>
<dbReference type="InterPro" id="IPR037468">
    <property type="entry name" value="ARGOS/ARL/OSR1"/>
</dbReference>
<evidence type="ECO:0000256" key="9">
    <source>
        <dbReference type="ARBA" id="ARBA00022824"/>
    </source>
</evidence>
<dbReference type="GO" id="GO:0046622">
    <property type="term" value="P:positive regulation of organ growth"/>
    <property type="evidence" value="ECO:0007669"/>
    <property type="project" value="InterPro"/>
</dbReference>
<keyword evidence="14" id="KW-1185">Reference proteome</keyword>
<dbReference type="PaxDb" id="4097-A0A1S3Y783"/>
<evidence type="ECO:0000256" key="8">
    <source>
        <dbReference type="ARBA" id="ARBA00022692"/>
    </source>
</evidence>
<dbReference type="GO" id="GO:0009725">
    <property type="term" value="P:response to hormone"/>
    <property type="evidence" value="ECO:0007669"/>
    <property type="project" value="UniProtKB-ARBA"/>
</dbReference>
<protein>
    <submittedName>
        <fullName evidence="15">ARGOS-like protein</fullName>
    </submittedName>
    <submittedName>
        <fullName evidence="15">Uncharacterized protein LOC107773171</fullName>
    </submittedName>
</protein>
<dbReference type="OMA" id="HKSKSAM"/>
<dbReference type="RefSeq" id="XP_016448111.1">
    <property type="nucleotide sequence ID" value="XM_016592625.2"/>
</dbReference>
<keyword evidence="9" id="KW-0256">Endoplasmic reticulum</keyword>
<evidence type="ECO:0000256" key="6">
    <source>
        <dbReference type="ARBA" id="ARBA00022473"/>
    </source>
</evidence>
<dbReference type="GO" id="GO:0005634">
    <property type="term" value="C:nucleus"/>
    <property type="evidence" value="ECO:0007669"/>
    <property type="project" value="UniProtKB-SubCell"/>
</dbReference>
<comment type="similarity">
    <text evidence="5">Belongs to the plant organ size related (OSR) protein family.</text>
</comment>
<evidence type="ECO:0000256" key="11">
    <source>
        <dbReference type="ARBA" id="ARBA00023136"/>
    </source>
</evidence>
<keyword evidence="8 13" id="KW-0812">Transmembrane</keyword>
<evidence type="ECO:0000256" key="7">
    <source>
        <dbReference type="ARBA" id="ARBA00022490"/>
    </source>
</evidence>
<feature type="transmembrane region" description="Helical" evidence="13">
    <location>
        <begin position="79"/>
        <end position="101"/>
    </location>
</feature>
<evidence type="ECO:0000256" key="1">
    <source>
        <dbReference type="ARBA" id="ARBA00004123"/>
    </source>
</evidence>
<proteinExistence type="inferred from homology"/>